<dbReference type="PANTHER" id="PTHR42711:SF5">
    <property type="entry name" value="ABC TRANSPORTER ATP-BINDING PROTEIN NATA"/>
    <property type="match status" value="1"/>
</dbReference>
<dbReference type="InterPro" id="IPR003439">
    <property type="entry name" value="ABC_transporter-like_ATP-bd"/>
</dbReference>
<dbReference type="InterPro" id="IPR003593">
    <property type="entry name" value="AAA+_ATPase"/>
</dbReference>
<dbReference type="Pfam" id="PF13732">
    <property type="entry name" value="DrrA1-3_C"/>
    <property type="match status" value="1"/>
</dbReference>
<name>A0A9Y1BLY5_9ARCH</name>
<dbReference type="PANTHER" id="PTHR42711">
    <property type="entry name" value="ABC TRANSPORTER ATP-BINDING PROTEIN"/>
    <property type="match status" value="1"/>
</dbReference>
<sequence>MSSSDFAVETNRLTKDYGSLRAVNEIDLSIEKSEIFGLLGPNGAGKTTTIRLLSGMLTPTFGKAKVLGMDSVEKSLQIREKTGLLTETPSIYDRLTVRENLTFFGRIYGVKTDSLRKNIDKLLDIFDLEEKIDTKAGTLSKGMRQKVAIARTLIHDPELIFLDEPTASLAPESAKVVRDLILNLAKESKKTFFIATHNLYEAEILCDRVAIINRGKILAVGKPKELKEMMKGETYTIIKFQEWNKEIENFLEAHNYKISNLAKEERKIHIKLKDIEKETPALIKKLIENNYNIVEVFHERPSLEKIYLELIEKESNGGLN</sequence>
<dbReference type="SUPFAM" id="SSF52540">
    <property type="entry name" value="P-loop containing nucleoside triphosphate hydrolases"/>
    <property type="match status" value="1"/>
</dbReference>
<dbReference type="AlphaFoldDB" id="A0A9Y1BLY5"/>
<dbReference type="Proteomes" id="UP001201020">
    <property type="component" value="Chromosome"/>
</dbReference>
<dbReference type="PROSITE" id="PS50893">
    <property type="entry name" value="ABC_TRANSPORTER_2"/>
    <property type="match status" value="1"/>
</dbReference>
<keyword evidence="4 6" id="KW-0067">ATP-binding</keyword>
<dbReference type="InterPro" id="IPR017871">
    <property type="entry name" value="ABC_transporter-like_CS"/>
</dbReference>
<proteinExistence type="inferred from homology"/>
<reference evidence="6" key="1">
    <citation type="journal article" date="2022" name="Nat. Microbiol.">
        <title>Unique mobile elements and scalable gene flow at the prokaryote-eukaryote boundary revealed by circularized Asgard archaea genomes.</title>
        <authorList>
            <person name="Wu F."/>
            <person name="Speth D.R."/>
            <person name="Philosof A."/>
            <person name="Cremiere A."/>
            <person name="Narayanan A."/>
            <person name="Barco R.A."/>
            <person name="Connon S.A."/>
            <person name="Amend J.P."/>
            <person name="Antoshechkin I.A."/>
            <person name="Orphan V.J."/>
        </authorList>
    </citation>
    <scope>NUCLEOTIDE SEQUENCE</scope>
    <source>
        <strain evidence="6">PM71</strain>
    </source>
</reference>
<evidence type="ECO:0000256" key="2">
    <source>
        <dbReference type="ARBA" id="ARBA00022448"/>
    </source>
</evidence>
<dbReference type="GO" id="GO:0016887">
    <property type="term" value="F:ATP hydrolysis activity"/>
    <property type="evidence" value="ECO:0007669"/>
    <property type="project" value="InterPro"/>
</dbReference>
<dbReference type="InterPro" id="IPR025302">
    <property type="entry name" value="DrrA1/2-like_C"/>
</dbReference>
<feature type="domain" description="ABC transporter" evidence="5">
    <location>
        <begin position="8"/>
        <end position="239"/>
    </location>
</feature>
<evidence type="ECO:0000256" key="3">
    <source>
        <dbReference type="ARBA" id="ARBA00022741"/>
    </source>
</evidence>
<dbReference type="Pfam" id="PF00005">
    <property type="entry name" value="ABC_tran"/>
    <property type="match status" value="1"/>
</dbReference>
<comment type="similarity">
    <text evidence="1">Belongs to the ABC transporter superfamily.</text>
</comment>
<keyword evidence="2" id="KW-0813">Transport</keyword>
<dbReference type="InterPro" id="IPR027417">
    <property type="entry name" value="P-loop_NTPase"/>
</dbReference>
<evidence type="ECO:0000259" key="5">
    <source>
        <dbReference type="PROSITE" id="PS50893"/>
    </source>
</evidence>
<dbReference type="SMART" id="SM00382">
    <property type="entry name" value="AAA"/>
    <property type="match status" value="1"/>
</dbReference>
<organism evidence="6">
    <name type="scientific">Candidatus Heimdallarchaeum aukensis</name>
    <dbReference type="NCBI Taxonomy" id="2876573"/>
    <lineage>
        <taxon>Archaea</taxon>
        <taxon>Promethearchaeati</taxon>
        <taxon>Candidatus Heimdallarchaeota</taxon>
        <taxon>Candidatus Heimdallarchaeia (ex Rinke et al. 2021) (nom. nud.)</taxon>
        <taxon>Candidatus Heimdallarchaeales</taxon>
        <taxon>Candidatus Heimdallarchaeaceae</taxon>
        <taxon>Candidatus Heimdallarchaeum</taxon>
    </lineage>
</organism>
<evidence type="ECO:0000256" key="1">
    <source>
        <dbReference type="ARBA" id="ARBA00005417"/>
    </source>
</evidence>
<dbReference type="EMBL" id="CP084166">
    <property type="protein sequence ID" value="UJG41192.1"/>
    <property type="molecule type" value="Genomic_DNA"/>
</dbReference>
<keyword evidence="3" id="KW-0547">Nucleotide-binding</keyword>
<dbReference type="PROSITE" id="PS00211">
    <property type="entry name" value="ABC_TRANSPORTER_1"/>
    <property type="match status" value="1"/>
</dbReference>
<dbReference type="InterPro" id="IPR050763">
    <property type="entry name" value="ABC_transporter_ATP-binding"/>
</dbReference>
<protein>
    <submittedName>
        <fullName evidence="6">ABC transporter ATP-binding protein</fullName>
    </submittedName>
</protein>
<dbReference type="Gene3D" id="3.40.50.300">
    <property type="entry name" value="P-loop containing nucleotide triphosphate hydrolases"/>
    <property type="match status" value="1"/>
</dbReference>
<gene>
    <name evidence="6" type="ORF">K9W45_01705</name>
</gene>
<evidence type="ECO:0000256" key="4">
    <source>
        <dbReference type="ARBA" id="ARBA00022840"/>
    </source>
</evidence>
<dbReference type="GO" id="GO:0005524">
    <property type="term" value="F:ATP binding"/>
    <property type="evidence" value="ECO:0007669"/>
    <property type="project" value="UniProtKB-KW"/>
</dbReference>
<accession>A0A9Y1BLY5</accession>
<evidence type="ECO:0000313" key="6">
    <source>
        <dbReference type="EMBL" id="UJG41192.1"/>
    </source>
</evidence>